<evidence type="ECO:0000256" key="2">
    <source>
        <dbReference type="ARBA" id="ARBA00022729"/>
    </source>
</evidence>
<dbReference type="Pfam" id="PF13627">
    <property type="entry name" value="LptM_cons"/>
    <property type="match status" value="1"/>
</dbReference>
<evidence type="ECO:0000256" key="3">
    <source>
        <dbReference type="ARBA" id="ARBA00023136"/>
    </source>
</evidence>
<evidence type="ECO:0008006" key="8">
    <source>
        <dbReference type="Google" id="ProtNLM"/>
    </source>
</evidence>
<evidence type="ECO:0000256" key="1">
    <source>
        <dbReference type="ARBA" id="ARBA00004459"/>
    </source>
</evidence>
<dbReference type="InterPro" id="IPR032831">
    <property type="entry name" value="LptM_cons"/>
</dbReference>
<sequence length="48" mass="5568">MQTIRKKPHRLHWLLFAMILATWLQTGCGQKGPLYFPDTATKEAPKNE</sequence>
<reference evidence="7" key="1">
    <citation type="submission" date="2019-02" db="EMBL/GenBank/DDBJ databases">
        <authorList>
            <person name="Gruber-Vodicka R. H."/>
            <person name="Seah K. B. B."/>
        </authorList>
    </citation>
    <scope>NUCLEOTIDE SEQUENCE</scope>
    <source>
        <strain evidence="7">BECK_BZ131</strain>
    </source>
</reference>
<keyword evidence="3" id="KW-0472">Membrane</keyword>
<evidence type="ECO:0000256" key="6">
    <source>
        <dbReference type="ARBA" id="ARBA00023288"/>
    </source>
</evidence>
<keyword evidence="5" id="KW-0998">Cell outer membrane</keyword>
<dbReference type="NCBIfam" id="NF047847">
    <property type="entry name" value="SS_mature_LptM"/>
    <property type="match status" value="1"/>
</dbReference>
<dbReference type="AlphaFoldDB" id="A0A450U131"/>
<gene>
    <name evidence="7" type="ORF">BECKFW1821C_GA0114237_10979</name>
</gene>
<dbReference type="EMBL" id="CAADFE010000097">
    <property type="protein sequence ID" value="VFJ76071.1"/>
    <property type="molecule type" value="Genomic_DNA"/>
</dbReference>
<comment type="subcellular location">
    <subcellularLocation>
        <location evidence="1">Cell outer membrane</location>
        <topology evidence="1">Lipid-anchor</topology>
    </subcellularLocation>
</comment>
<evidence type="ECO:0000256" key="5">
    <source>
        <dbReference type="ARBA" id="ARBA00023237"/>
    </source>
</evidence>
<name>A0A450U131_9GAMM</name>
<keyword evidence="4" id="KW-0564">Palmitate</keyword>
<evidence type="ECO:0000313" key="7">
    <source>
        <dbReference type="EMBL" id="VFJ76071.1"/>
    </source>
</evidence>
<protein>
    <recommendedName>
        <fullName evidence="8">Lipoprotein-attachment site-containing protein</fullName>
    </recommendedName>
</protein>
<keyword evidence="2" id="KW-0732">Signal</keyword>
<keyword evidence="6" id="KW-0449">Lipoprotein</keyword>
<accession>A0A450U131</accession>
<organism evidence="7">
    <name type="scientific">Candidatus Kentrum sp. FW</name>
    <dbReference type="NCBI Taxonomy" id="2126338"/>
    <lineage>
        <taxon>Bacteria</taxon>
        <taxon>Pseudomonadati</taxon>
        <taxon>Pseudomonadota</taxon>
        <taxon>Gammaproteobacteria</taxon>
        <taxon>Candidatus Kentrum</taxon>
    </lineage>
</organism>
<proteinExistence type="predicted"/>
<evidence type="ECO:0000256" key="4">
    <source>
        <dbReference type="ARBA" id="ARBA00023139"/>
    </source>
</evidence>